<organism evidence="4 5">
    <name type="scientific">Varroa destructor</name>
    <name type="common">Honeybee mite</name>
    <dbReference type="NCBI Taxonomy" id="109461"/>
    <lineage>
        <taxon>Eukaryota</taxon>
        <taxon>Metazoa</taxon>
        <taxon>Ecdysozoa</taxon>
        <taxon>Arthropoda</taxon>
        <taxon>Chelicerata</taxon>
        <taxon>Arachnida</taxon>
        <taxon>Acari</taxon>
        <taxon>Parasitiformes</taxon>
        <taxon>Mesostigmata</taxon>
        <taxon>Gamasina</taxon>
        <taxon>Dermanyssoidea</taxon>
        <taxon>Varroidae</taxon>
        <taxon>Varroa</taxon>
    </lineage>
</organism>
<evidence type="ECO:0000313" key="4">
    <source>
        <dbReference type="EnsemblMetazoa" id="XP_022668067"/>
    </source>
</evidence>
<dbReference type="SMART" id="SM00494">
    <property type="entry name" value="ChtBD2"/>
    <property type="match status" value="1"/>
</dbReference>
<feature type="region of interest" description="Disordered" evidence="1">
    <location>
        <begin position="141"/>
        <end position="185"/>
    </location>
</feature>
<dbReference type="Proteomes" id="UP000594260">
    <property type="component" value="Unplaced"/>
</dbReference>
<reference evidence="4" key="1">
    <citation type="submission" date="2021-01" db="UniProtKB">
        <authorList>
            <consortium name="EnsemblMetazoa"/>
        </authorList>
    </citation>
    <scope>IDENTIFICATION</scope>
</reference>
<dbReference type="InterPro" id="IPR002557">
    <property type="entry name" value="Chitin-bd_dom"/>
</dbReference>
<dbReference type="AlphaFoldDB" id="A0A7M7KMJ0"/>
<dbReference type="KEGG" id="vde:111253218"/>
<dbReference type="GO" id="GO:0005576">
    <property type="term" value="C:extracellular region"/>
    <property type="evidence" value="ECO:0007669"/>
    <property type="project" value="InterPro"/>
</dbReference>
<dbReference type="PANTHER" id="PTHR22933">
    <property type="entry name" value="FI18007P1-RELATED"/>
    <property type="match status" value="1"/>
</dbReference>
<keyword evidence="2" id="KW-0732">Signal</keyword>
<evidence type="ECO:0000256" key="1">
    <source>
        <dbReference type="SAM" id="MobiDB-lite"/>
    </source>
</evidence>
<evidence type="ECO:0000259" key="3">
    <source>
        <dbReference type="PROSITE" id="PS50940"/>
    </source>
</evidence>
<sequence>MAGYHHGIVWAVTFLGAVWVMAQGMPAVDPVGKAAVDTKEALNGSEAINSTEAASSSGFSCEGRIFGYYGDTKNCSLFHYCEPFTDPEKNQFVLHAAYLCPNETVFNQLSLTCVYPAEALDCSRAPEYYYVNSHVVPVDSSAEQSSSAEASSVEVQDNKDGKNTKDSKEAFEKAKDATAAETKKP</sequence>
<dbReference type="PROSITE" id="PS50940">
    <property type="entry name" value="CHIT_BIND_II"/>
    <property type="match status" value="1"/>
</dbReference>
<keyword evidence="5" id="KW-1185">Reference proteome</keyword>
<feature type="domain" description="Chitin-binding type-2" evidence="3">
    <location>
        <begin position="58"/>
        <end position="124"/>
    </location>
</feature>
<dbReference type="GO" id="GO:0008061">
    <property type="term" value="F:chitin binding"/>
    <property type="evidence" value="ECO:0007669"/>
    <property type="project" value="InterPro"/>
</dbReference>
<dbReference type="RefSeq" id="XP_022668067.1">
    <property type="nucleotide sequence ID" value="XM_022812332.1"/>
</dbReference>
<dbReference type="Pfam" id="PF01607">
    <property type="entry name" value="CBM_14"/>
    <property type="match status" value="1"/>
</dbReference>
<dbReference type="PANTHER" id="PTHR22933:SF43">
    <property type="entry name" value="LP10131P"/>
    <property type="match status" value="1"/>
</dbReference>
<protein>
    <recommendedName>
        <fullName evidence="3">Chitin-binding type-2 domain-containing protein</fullName>
    </recommendedName>
</protein>
<dbReference type="EnsemblMetazoa" id="XM_022812332">
    <property type="protein sequence ID" value="XP_022668067"/>
    <property type="gene ID" value="LOC111253218"/>
</dbReference>
<dbReference type="SUPFAM" id="SSF57625">
    <property type="entry name" value="Invertebrate chitin-binding proteins"/>
    <property type="match status" value="1"/>
</dbReference>
<feature type="compositionally biased region" description="Basic and acidic residues" evidence="1">
    <location>
        <begin position="156"/>
        <end position="185"/>
    </location>
</feature>
<dbReference type="OrthoDB" id="6407151at2759"/>
<accession>A0A7M7KMJ0</accession>
<evidence type="ECO:0000256" key="2">
    <source>
        <dbReference type="SAM" id="SignalP"/>
    </source>
</evidence>
<feature type="chain" id="PRO_5029565539" description="Chitin-binding type-2 domain-containing protein" evidence="2">
    <location>
        <begin position="23"/>
        <end position="185"/>
    </location>
</feature>
<feature type="signal peptide" evidence="2">
    <location>
        <begin position="1"/>
        <end position="22"/>
    </location>
</feature>
<dbReference type="InterPro" id="IPR052976">
    <property type="entry name" value="Scoloptoxin-like"/>
</dbReference>
<dbReference type="InParanoid" id="A0A7M7KMJ0"/>
<dbReference type="Gene3D" id="2.170.140.10">
    <property type="entry name" value="Chitin binding domain"/>
    <property type="match status" value="1"/>
</dbReference>
<dbReference type="GeneID" id="111253218"/>
<feature type="compositionally biased region" description="Low complexity" evidence="1">
    <location>
        <begin position="141"/>
        <end position="155"/>
    </location>
</feature>
<evidence type="ECO:0000313" key="5">
    <source>
        <dbReference type="Proteomes" id="UP000594260"/>
    </source>
</evidence>
<name>A0A7M7KMJ0_VARDE</name>
<dbReference type="InterPro" id="IPR036508">
    <property type="entry name" value="Chitin-bd_dom_sf"/>
</dbReference>
<proteinExistence type="predicted"/>